<dbReference type="WBParaSite" id="DME_0000366001-mRNA-1">
    <property type="protein sequence ID" value="DME_0000366001-mRNA-1"/>
    <property type="gene ID" value="DME_0000366001"/>
</dbReference>
<evidence type="ECO:0000313" key="4">
    <source>
        <dbReference type="Proteomes" id="UP000274756"/>
    </source>
</evidence>
<accession>A0A0N4U9A9</accession>
<evidence type="ECO:0000313" key="5">
    <source>
        <dbReference type="WBParaSite" id="DME_0000366001-mRNA-1"/>
    </source>
</evidence>
<feature type="region of interest" description="Disordered" evidence="1">
    <location>
        <begin position="1"/>
        <end position="32"/>
    </location>
</feature>
<dbReference type="EMBL" id="UYYG01001162">
    <property type="protein sequence ID" value="VDN57692.1"/>
    <property type="molecule type" value="Genomic_DNA"/>
</dbReference>
<evidence type="ECO:0000313" key="3">
    <source>
        <dbReference type="Proteomes" id="UP000038040"/>
    </source>
</evidence>
<dbReference type="Proteomes" id="UP000274756">
    <property type="component" value="Unassembled WGS sequence"/>
</dbReference>
<keyword evidence="4" id="KW-1185">Reference proteome</keyword>
<name>A0A0N4U9A9_DRAME</name>
<sequence length="187" mass="20090">MGDLNTISEGVISNSNTHLPPTSPKPDGSTTNRFLIVNNATDALQQSTFTILPNHLACPYDFYLGSGANLNRPSIEQYLPLPYQNLIQPNNFRPVLPAADNTSQNRDLSTLDSRNTIDSSHIIKQPTTPSNAVSTAAISQAPLLSDSPIYCSNNSNAINNFVAGSSISGNGARINPLTVSSLLRFNY</sequence>
<proteinExistence type="predicted"/>
<gene>
    <name evidence="2" type="ORF">DME_LOCUS7665</name>
</gene>
<protein>
    <submittedName>
        <fullName evidence="2 5">Uncharacterized protein</fullName>
    </submittedName>
</protein>
<reference evidence="2 4" key="2">
    <citation type="submission" date="2018-11" db="EMBL/GenBank/DDBJ databases">
        <authorList>
            <consortium name="Pathogen Informatics"/>
        </authorList>
    </citation>
    <scope>NUCLEOTIDE SEQUENCE [LARGE SCALE GENOMIC DNA]</scope>
</reference>
<dbReference type="AlphaFoldDB" id="A0A0N4U9A9"/>
<organism evidence="3 5">
    <name type="scientific">Dracunculus medinensis</name>
    <name type="common">Guinea worm</name>
    <dbReference type="NCBI Taxonomy" id="318479"/>
    <lineage>
        <taxon>Eukaryota</taxon>
        <taxon>Metazoa</taxon>
        <taxon>Ecdysozoa</taxon>
        <taxon>Nematoda</taxon>
        <taxon>Chromadorea</taxon>
        <taxon>Rhabditida</taxon>
        <taxon>Spirurina</taxon>
        <taxon>Dracunculoidea</taxon>
        <taxon>Dracunculidae</taxon>
        <taxon>Dracunculus</taxon>
    </lineage>
</organism>
<dbReference type="Proteomes" id="UP000038040">
    <property type="component" value="Unplaced"/>
</dbReference>
<evidence type="ECO:0000313" key="2">
    <source>
        <dbReference type="EMBL" id="VDN57692.1"/>
    </source>
</evidence>
<feature type="compositionally biased region" description="Polar residues" evidence="1">
    <location>
        <begin position="1"/>
        <end position="20"/>
    </location>
</feature>
<reference evidence="5" key="1">
    <citation type="submission" date="2017-02" db="UniProtKB">
        <authorList>
            <consortium name="WormBaseParasite"/>
        </authorList>
    </citation>
    <scope>IDENTIFICATION</scope>
</reference>
<evidence type="ECO:0000256" key="1">
    <source>
        <dbReference type="SAM" id="MobiDB-lite"/>
    </source>
</evidence>